<dbReference type="RefSeq" id="WP_168152995.1">
    <property type="nucleotide sequence ID" value="NZ_JAAWVT010000009.1"/>
</dbReference>
<dbReference type="EMBL" id="JAAWVT010000009">
    <property type="protein sequence ID" value="NKG22204.1"/>
    <property type="molecule type" value="Genomic_DNA"/>
</dbReference>
<evidence type="ECO:0000313" key="2">
    <source>
        <dbReference type="EMBL" id="NKG22204.1"/>
    </source>
</evidence>
<feature type="transmembrane region" description="Helical" evidence="1">
    <location>
        <begin position="20"/>
        <end position="40"/>
    </location>
</feature>
<keyword evidence="1" id="KW-0812">Transmembrane</keyword>
<accession>A0ABX1G832</accession>
<protein>
    <submittedName>
        <fullName evidence="2">Uncharacterized protein</fullName>
    </submittedName>
</protein>
<reference evidence="2 3" key="1">
    <citation type="submission" date="2020-04" db="EMBL/GenBank/DDBJ databases">
        <title>Paeniglutamicibacter sp. ANT13_2, a novel actinomycete isolated from sediment in Antarctica.</title>
        <authorList>
            <person name="Sakdapetsiri C."/>
            <person name="Pinyakong O."/>
        </authorList>
    </citation>
    <scope>NUCLEOTIDE SEQUENCE [LARGE SCALE GENOMIC DNA]</scope>
    <source>
        <strain evidence="2 3">ANT13_2</strain>
    </source>
</reference>
<organism evidence="2 3">
    <name type="scientific">Paeniglutamicibacter terrestris</name>
    <dbReference type="NCBI Taxonomy" id="2723403"/>
    <lineage>
        <taxon>Bacteria</taxon>
        <taxon>Bacillati</taxon>
        <taxon>Actinomycetota</taxon>
        <taxon>Actinomycetes</taxon>
        <taxon>Micrococcales</taxon>
        <taxon>Micrococcaceae</taxon>
        <taxon>Paeniglutamicibacter</taxon>
    </lineage>
</organism>
<gene>
    <name evidence="2" type="ORF">HED64_16015</name>
</gene>
<keyword evidence="3" id="KW-1185">Reference proteome</keyword>
<keyword evidence="1" id="KW-1133">Transmembrane helix</keyword>
<comment type="caution">
    <text evidence="2">The sequence shown here is derived from an EMBL/GenBank/DDBJ whole genome shotgun (WGS) entry which is preliminary data.</text>
</comment>
<keyword evidence="1" id="KW-0472">Membrane</keyword>
<name>A0ABX1G832_9MICC</name>
<sequence>MTNKRAIPAQEIISKSGDRLEITGIVISFLCLAIGVVSLFNGGNGIPLVGIVLGLLLMITGYAKKTSAATMAMFIMQSVDRELATENKASTQQ</sequence>
<evidence type="ECO:0000313" key="3">
    <source>
        <dbReference type="Proteomes" id="UP000746595"/>
    </source>
</evidence>
<dbReference type="Proteomes" id="UP000746595">
    <property type="component" value="Unassembled WGS sequence"/>
</dbReference>
<proteinExistence type="predicted"/>
<feature type="transmembrane region" description="Helical" evidence="1">
    <location>
        <begin position="46"/>
        <end position="63"/>
    </location>
</feature>
<evidence type="ECO:0000256" key="1">
    <source>
        <dbReference type="SAM" id="Phobius"/>
    </source>
</evidence>